<dbReference type="Proteomes" id="UP000299102">
    <property type="component" value="Unassembled WGS sequence"/>
</dbReference>
<feature type="region of interest" description="Disordered" evidence="1">
    <location>
        <begin position="101"/>
        <end position="126"/>
    </location>
</feature>
<name>A0A4C1SDZ5_EUMVA</name>
<reference evidence="2 3" key="1">
    <citation type="journal article" date="2019" name="Commun. Biol.">
        <title>The bagworm genome reveals a unique fibroin gene that provides high tensile strength.</title>
        <authorList>
            <person name="Kono N."/>
            <person name="Nakamura H."/>
            <person name="Ohtoshi R."/>
            <person name="Tomita M."/>
            <person name="Numata K."/>
            <person name="Arakawa K."/>
        </authorList>
    </citation>
    <scope>NUCLEOTIDE SEQUENCE [LARGE SCALE GENOMIC DNA]</scope>
</reference>
<protein>
    <submittedName>
        <fullName evidence="2">Uncharacterized protein</fullName>
    </submittedName>
</protein>
<accession>A0A4C1SDZ5</accession>
<evidence type="ECO:0000313" key="2">
    <source>
        <dbReference type="EMBL" id="GBP00264.1"/>
    </source>
</evidence>
<proteinExistence type="predicted"/>
<organism evidence="2 3">
    <name type="scientific">Eumeta variegata</name>
    <name type="common">Bagworm moth</name>
    <name type="synonym">Eumeta japonica</name>
    <dbReference type="NCBI Taxonomy" id="151549"/>
    <lineage>
        <taxon>Eukaryota</taxon>
        <taxon>Metazoa</taxon>
        <taxon>Ecdysozoa</taxon>
        <taxon>Arthropoda</taxon>
        <taxon>Hexapoda</taxon>
        <taxon>Insecta</taxon>
        <taxon>Pterygota</taxon>
        <taxon>Neoptera</taxon>
        <taxon>Endopterygota</taxon>
        <taxon>Lepidoptera</taxon>
        <taxon>Glossata</taxon>
        <taxon>Ditrysia</taxon>
        <taxon>Tineoidea</taxon>
        <taxon>Psychidae</taxon>
        <taxon>Oiketicinae</taxon>
        <taxon>Eumeta</taxon>
    </lineage>
</organism>
<dbReference type="AlphaFoldDB" id="A0A4C1SDZ5"/>
<dbReference type="EMBL" id="BGZK01000005">
    <property type="protein sequence ID" value="GBP00264.1"/>
    <property type="molecule type" value="Genomic_DNA"/>
</dbReference>
<gene>
    <name evidence="2" type="ORF">EVAR_874_1</name>
</gene>
<evidence type="ECO:0000313" key="3">
    <source>
        <dbReference type="Proteomes" id="UP000299102"/>
    </source>
</evidence>
<evidence type="ECO:0000256" key="1">
    <source>
        <dbReference type="SAM" id="MobiDB-lite"/>
    </source>
</evidence>
<sequence length="143" mass="16019">MNINFFVNTQVNKASIDRLHHYFAHRRPISTHRRSTELANRAMVSETYEFSGDMSTNTYDTCHSNKCRPRDGVTSVGRRGALVPLTNDILILGQRERAGEVQHTAGVSKLSSESELRRPAPARGLPGQCVAGRFTARRPVPMR</sequence>
<comment type="caution">
    <text evidence="2">The sequence shown here is derived from an EMBL/GenBank/DDBJ whole genome shotgun (WGS) entry which is preliminary data.</text>
</comment>
<keyword evidence="3" id="KW-1185">Reference proteome</keyword>